<dbReference type="InterPro" id="IPR017972">
    <property type="entry name" value="Cyt_P450_CS"/>
</dbReference>
<keyword evidence="10" id="KW-1185">Reference proteome</keyword>
<evidence type="ECO:0000256" key="4">
    <source>
        <dbReference type="ARBA" id="ARBA00023002"/>
    </source>
</evidence>
<dbReference type="Proteomes" id="UP000283786">
    <property type="component" value="Chromosome"/>
</dbReference>
<evidence type="ECO:0000256" key="3">
    <source>
        <dbReference type="ARBA" id="ARBA00022723"/>
    </source>
</evidence>
<dbReference type="Pfam" id="PF00067">
    <property type="entry name" value="p450"/>
    <property type="match status" value="2"/>
</dbReference>
<dbReference type="AlphaFoldDB" id="A0A418SFD7"/>
<proteinExistence type="inferred from homology"/>
<dbReference type="GO" id="GO:0005506">
    <property type="term" value="F:iron ion binding"/>
    <property type="evidence" value="ECO:0007669"/>
    <property type="project" value="InterPro"/>
</dbReference>
<evidence type="ECO:0000256" key="1">
    <source>
        <dbReference type="ARBA" id="ARBA00010617"/>
    </source>
</evidence>
<keyword evidence="2 8" id="KW-0349">Heme</keyword>
<dbReference type="PANTHER" id="PTHR46696">
    <property type="entry name" value="P450, PUTATIVE (EUROFUNG)-RELATED"/>
    <property type="match status" value="1"/>
</dbReference>
<keyword evidence="3 8" id="KW-0479">Metal-binding</keyword>
<evidence type="ECO:0000256" key="5">
    <source>
        <dbReference type="ARBA" id="ARBA00023004"/>
    </source>
</evidence>
<name>A0A418SFD7_9RHOB</name>
<dbReference type="GO" id="GO:0016705">
    <property type="term" value="F:oxidoreductase activity, acting on paired donors, with incorporation or reduction of molecular oxygen"/>
    <property type="evidence" value="ECO:0007669"/>
    <property type="project" value="InterPro"/>
</dbReference>
<evidence type="ECO:0000313" key="9">
    <source>
        <dbReference type="EMBL" id="QPM89335.1"/>
    </source>
</evidence>
<evidence type="ECO:0000256" key="6">
    <source>
        <dbReference type="ARBA" id="ARBA00023033"/>
    </source>
</evidence>
<keyword evidence="6 8" id="KW-0503">Monooxygenase</keyword>
<dbReference type="PANTHER" id="PTHR46696:SF4">
    <property type="entry name" value="BIOTIN BIOSYNTHESIS CYTOCHROME P450"/>
    <property type="match status" value="1"/>
</dbReference>
<evidence type="ECO:0000313" key="10">
    <source>
        <dbReference type="Proteomes" id="UP000283786"/>
    </source>
</evidence>
<gene>
    <name evidence="9" type="primary">bioI</name>
    <name evidence="9" type="ORF">PSAL_005500</name>
</gene>
<reference evidence="9 10" key="1">
    <citation type="submission" date="2020-08" db="EMBL/GenBank/DDBJ databases">
        <title>Genome sequence of Rhodobacteraceae bacterium Lw-13e.</title>
        <authorList>
            <person name="Poehlein A."/>
            <person name="Wolter L."/>
            <person name="Daniel R."/>
            <person name="Brinkhoff T."/>
        </authorList>
    </citation>
    <scope>NUCLEOTIDE SEQUENCE [LARGE SCALE GENOMIC DNA]</scope>
    <source>
        <strain evidence="9 10">Lw-13e</strain>
    </source>
</reference>
<dbReference type="GO" id="GO:0004497">
    <property type="term" value="F:monooxygenase activity"/>
    <property type="evidence" value="ECO:0007669"/>
    <property type="project" value="UniProtKB-KW"/>
</dbReference>
<accession>A0A418SFD7</accession>
<dbReference type="PROSITE" id="PS00086">
    <property type="entry name" value="CYTOCHROME_P450"/>
    <property type="match status" value="1"/>
</dbReference>
<dbReference type="SUPFAM" id="SSF48264">
    <property type="entry name" value="Cytochrome P450"/>
    <property type="match status" value="1"/>
</dbReference>
<dbReference type="FunFam" id="1.10.630.10:FF:000018">
    <property type="entry name" value="Cytochrome P450 monooxygenase"/>
    <property type="match status" value="1"/>
</dbReference>
<comment type="function">
    <text evidence="7">Cytochromes P450 are a group of heme-thiolate monooxygenases. They oxidize a variety of structurally unrelated compounds, including steroids, fatty acids, and xenobiotics.</text>
</comment>
<dbReference type="InterPro" id="IPR002397">
    <property type="entry name" value="Cyt_P450_B"/>
</dbReference>
<evidence type="ECO:0000256" key="8">
    <source>
        <dbReference type="RuleBase" id="RU000461"/>
    </source>
</evidence>
<keyword evidence="4 8" id="KW-0560">Oxidoreductase</keyword>
<sequence length="400" mass="44366">MAYQGAMASYTQSPTDPDFVQNPYPFYERVRAEGPLHDWEDYGMPAAFSHEAVNAILRDRRFGSQCPPELAPPVPAHIADFHRVDDMSMLALDGAAHKRLRGLTLRAFTSRRIAGLEPEMATLAHTLVDAFPQGEAFDLIPAFATHLPAIIIARLLGVPEDMAPQLLDWSNTMVAMYQARRDRTLEEAANSAAADFAAYIRSHAEARRTSHSDDLISELLQAEEAGDRLTMDELIATCILLLNAGHEATVNTTGNGVVALSEHGNAPHWLTPDRVEGTVEEIMRHNPPLHIFTRYALEEIELYGRHFARGDQVACVLGAANRDPAVWSDPDVFDPSRPVRPNTSFGAGAHFCIGAPLARLELRVSLPILFQRCPNLRLAEPPRYADLYHFHALERLMVTV</sequence>
<evidence type="ECO:0000256" key="7">
    <source>
        <dbReference type="ARBA" id="ARBA00043906"/>
    </source>
</evidence>
<keyword evidence="5 8" id="KW-0408">Iron</keyword>
<dbReference type="CDD" id="cd20625">
    <property type="entry name" value="CYP164-like"/>
    <property type="match status" value="1"/>
</dbReference>
<evidence type="ECO:0000256" key="2">
    <source>
        <dbReference type="ARBA" id="ARBA00022617"/>
    </source>
</evidence>
<dbReference type="InterPro" id="IPR036396">
    <property type="entry name" value="Cyt_P450_sf"/>
</dbReference>
<dbReference type="Gene3D" id="1.10.630.10">
    <property type="entry name" value="Cytochrome P450"/>
    <property type="match status" value="1"/>
</dbReference>
<dbReference type="GO" id="GO:0020037">
    <property type="term" value="F:heme binding"/>
    <property type="evidence" value="ECO:0007669"/>
    <property type="project" value="InterPro"/>
</dbReference>
<dbReference type="EC" id="1.14.14.46" evidence="9"/>
<comment type="similarity">
    <text evidence="1 8">Belongs to the cytochrome P450 family.</text>
</comment>
<dbReference type="EMBL" id="CP060436">
    <property type="protein sequence ID" value="QPM89335.1"/>
    <property type="molecule type" value="Genomic_DNA"/>
</dbReference>
<protein>
    <submittedName>
        <fullName evidence="9">Biotin biosynthesis cytochrome P450</fullName>
        <ecNumber evidence="9">1.14.14.46</ecNumber>
    </submittedName>
</protein>
<organism evidence="9 10">
    <name type="scientific">Pseudooceanicola algae</name>
    <dbReference type="NCBI Taxonomy" id="1537215"/>
    <lineage>
        <taxon>Bacteria</taxon>
        <taxon>Pseudomonadati</taxon>
        <taxon>Pseudomonadota</taxon>
        <taxon>Alphaproteobacteria</taxon>
        <taxon>Rhodobacterales</taxon>
        <taxon>Paracoccaceae</taxon>
        <taxon>Pseudooceanicola</taxon>
    </lineage>
</organism>
<dbReference type="KEGG" id="palw:PSAL_005500"/>
<dbReference type="PRINTS" id="PR00359">
    <property type="entry name" value="BP450"/>
</dbReference>
<dbReference type="InterPro" id="IPR001128">
    <property type="entry name" value="Cyt_P450"/>
</dbReference>